<evidence type="ECO:0000313" key="11">
    <source>
        <dbReference type="EMBL" id="AEF04597.1"/>
    </source>
</evidence>
<dbReference type="InterPro" id="IPR036097">
    <property type="entry name" value="HisK_dim/P_sf"/>
</dbReference>
<dbReference type="eggNOG" id="COG0642">
    <property type="taxonomic scope" value="Bacteria"/>
</dbReference>
<dbReference type="SMART" id="SM00388">
    <property type="entry name" value="HisKA"/>
    <property type="match status" value="1"/>
</dbReference>
<keyword evidence="8" id="KW-0472">Membrane</keyword>
<keyword evidence="7" id="KW-0902">Two-component regulatory system</keyword>
<name>F5Z530_ALTNA</name>
<proteinExistence type="predicted"/>
<feature type="transmembrane region" description="Helical" evidence="8">
    <location>
        <begin position="12"/>
        <end position="31"/>
    </location>
</feature>
<dbReference type="InterPro" id="IPR050428">
    <property type="entry name" value="TCS_sensor_his_kinase"/>
</dbReference>
<dbReference type="HOGENOM" id="CLU_000445_89_37_6"/>
<keyword evidence="12" id="KW-1185">Reference proteome</keyword>
<evidence type="ECO:0000256" key="4">
    <source>
        <dbReference type="ARBA" id="ARBA00022553"/>
    </source>
</evidence>
<evidence type="ECO:0000256" key="2">
    <source>
        <dbReference type="ARBA" id="ARBA00004370"/>
    </source>
</evidence>
<gene>
    <name evidence="11" type="ordered locus">ambt_15435</name>
</gene>
<dbReference type="InterPro" id="IPR036890">
    <property type="entry name" value="HATPase_C_sf"/>
</dbReference>
<feature type="domain" description="Histidine kinase" evidence="9">
    <location>
        <begin position="230"/>
        <end position="441"/>
    </location>
</feature>
<accession>F5Z530</accession>
<keyword evidence="6 11" id="KW-0418">Kinase</keyword>
<dbReference type="OrthoDB" id="9121563at2"/>
<dbReference type="KEGG" id="alt:ambt_15435"/>
<dbReference type="GO" id="GO:0005886">
    <property type="term" value="C:plasma membrane"/>
    <property type="evidence" value="ECO:0007669"/>
    <property type="project" value="TreeGrafter"/>
</dbReference>
<evidence type="ECO:0000259" key="9">
    <source>
        <dbReference type="PROSITE" id="PS50109"/>
    </source>
</evidence>
<dbReference type="AlphaFoldDB" id="F5Z530"/>
<comment type="subcellular location">
    <subcellularLocation>
        <location evidence="2">Membrane</location>
    </subcellularLocation>
</comment>
<dbReference type="Gene3D" id="6.10.340.10">
    <property type="match status" value="1"/>
</dbReference>
<evidence type="ECO:0000313" key="12">
    <source>
        <dbReference type="Proteomes" id="UP000000683"/>
    </source>
</evidence>
<keyword evidence="4" id="KW-0597">Phosphoprotein</keyword>
<dbReference type="PROSITE" id="PS50885">
    <property type="entry name" value="HAMP"/>
    <property type="match status" value="1"/>
</dbReference>
<organism evidence="11 12">
    <name type="scientific">Alteromonas naphthalenivorans</name>
    <dbReference type="NCBI Taxonomy" id="715451"/>
    <lineage>
        <taxon>Bacteria</taxon>
        <taxon>Pseudomonadati</taxon>
        <taxon>Pseudomonadota</taxon>
        <taxon>Gammaproteobacteria</taxon>
        <taxon>Alteromonadales</taxon>
        <taxon>Alteromonadaceae</taxon>
        <taxon>Alteromonas/Salinimonas group</taxon>
        <taxon>Alteromonas</taxon>
    </lineage>
</organism>
<evidence type="ECO:0000256" key="6">
    <source>
        <dbReference type="ARBA" id="ARBA00022777"/>
    </source>
</evidence>
<dbReference type="PANTHER" id="PTHR45436">
    <property type="entry name" value="SENSOR HISTIDINE KINASE YKOH"/>
    <property type="match status" value="1"/>
</dbReference>
<comment type="catalytic activity">
    <reaction evidence="1">
        <text>ATP + protein L-histidine = ADP + protein N-phospho-L-histidine.</text>
        <dbReference type="EC" id="2.7.13.3"/>
    </reaction>
</comment>
<feature type="transmembrane region" description="Helical" evidence="8">
    <location>
        <begin position="148"/>
        <end position="168"/>
    </location>
</feature>
<protein>
    <recommendedName>
        <fullName evidence="3">histidine kinase</fullName>
        <ecNumber evidence="3">2.7.13.3</ecNumber>
    </recommendedName>
</protein>
<dbReference type="SUPFAM" id="SSF55874">
    <property type="entry name" value="ATPase domain of HSP90 chaperone/DNA topoisomerase II/histidine kinase"/>
    <property type="match status" value="1"/>
</dbReference>
<dbReference type="EC" id="2.7.13.3" evidence="3"/>
<dbReference type="Gene3D" id="1.10.287.130">
    <property type="match status" value="1"/>
</dbReference>
<dbReference type="Gene3D" id="3.30.565.10">
    <property type="entry name" value="Histidine kinase-like ATPase, C-terminal domain"/>
    <property type="match status" value="1"/>
</dbReference>
<dbReference type="Proteomes" id="UP000000683">
    <property type="component" value="Chromosome"/>
</dbReference>
<dbReference type="GO" id="GO:0000155">
    <property type="term" value="F:phosphorelay sensor kinase activity"/>
    <property type="evidence" value="ECO:0007669"/>
    <property type="project" value="InterPro"/>
</dbReference>
<dbReference type="InterPro" id="IPR003661">
    <property type="entry name" value="HisK_dim/P_dom"/>
</dbReference>
<dbReference type="RefSeq" id="WP_013785521.1">
    <property type="nucleotide sequence ID" value="NC_015554.1"/>
</dbReference>
<keyword evidence="5" id="KW-0808">Transferase</keyword>
<feature type="domain" description="HAMP" evidence="10">
    <location>
        <begin position="170"/>
        <end position="222"/>
    </location>
</feature>
<dbReference type="Pfam" id="PF00512">
    <property type="entry name" value="HisKA"/>
    <property type="match status" value="1"/>
</dbReference>
<keyword evidence="8" id="KW-0812">Transmembrane</keyword>
<dbReference type="CDD" id="cd00082">
    <property type="entry name" value="HisKA"/>
    <property type="match status" value="1"/>
</dbReference>
<dbReference type="SUPFAM" id="SSF47384">
    <property type="entry name" value="Homodimeric domain of signal transducing histidine kinase"/>
    <property type="match status" value="1"/>
</dbReference>
<evidence type="ECO:0000256" key="1">
    <source>
        <dbReference type="ARBA" id="ARBA00000085"/>
    </source>
</evidence>
<sequence length="445" mass="50129">MVKGLHLSLRRYVLWTLLAVGCVLITSFSLLSSERFFQGMDGMLRHTMVRFATTMDISEDAPENTLNFYISARLDQQPDEILKSFADKELKPYQLEKVIEREWFLARPHAARFLMMVPLENGDVRYVSQLFTGPKPSGGKPAWLSHEVMSMAIGLAALGIFAAILLLIMRSVTKPVETLQQWAAGLDEKQLDAPIPTFRYQELNVLASLIHSSLQSVRQTLERERTFVNHASHELRTPIAVIRSSTELLQRVLSKEQQQAHMLTTNSKRVNALARIDNASKTMTDLTETLLWLARDNDQALPYHNVDVSEMVRQLCDDLGYLLKGKSVEVELIVPSTEMYLPDTASRIIIGNVIRNAFQHTDCGVVKINLQGNTLTVENHEQEGGVDNADDAMLQKPELDDTGYGLGLKLITKLTEKLEWQFEAGAVPSGYQVKLELHEPNDLDT</sequence>
<dbReference type="InterPro" id="IPR003660">
    <property type="entry name" value="HAMP_dom"/>
</dbReference>
<evidence type="ECO:0000256" key="3">
    <source>
        <dbReference type="ARBA" id="ARBA00012438"/>
    </source>
</evidence>
<evidence type="ECO:0000256" key="8">
    <source>
        <dbReference type="SAM" id="Phobius"/>
    </source>
</evidence>
<dbReference type="PANTHER" id="PTHR45436:SF16">
    <property type="entry name" value="HISTIDINE KINASE"/>
    <property type="match status" value="1"/>
</dbReference>
<dbReference type="EMBL" id="CP002339">
    <property type="protein sequence ID" value="AEF04597.1"/>
    <property type="molecule type" value="Genomic_DNA"/>
</dbReference>
<keyword evidence="8" id="KW-1133">Transmembrane helix</keyword>
<evidence type="ECO:0000259" key="10">
    <source>
        <dbReference type="PROSITE" id="PS50885"/>
    </source>
</evidence>
<evidence type="ECO:0000256" key="7">
    <source>
        <dbReference type="ARBA" id="ARBA00023012"/>
    </source>
</evidence>
<evidence type="ECO:0000256" key="5">
    <source>
        <dbReference type="ARBA" id="ARBA00022679"/>
    </source>
</evidence>
<reference evidence="11 12" key="1">
    <citation type="journal article" date="2011" name="J. Bacteriol.">
        <title>Complete genome sequence of the polycyclic aromatic hydrocarbon-degrading bacterium Alteromonas sp. strain SN2.</title>
        <authorList>
            <person name="Jin H.M."/>
            <person name="Jeong H."/>
            <person name="Moon E.J."/>
            <person name="Math R.K."/>
            <person name="Lee K."/>
            <person name="Kim H.J."/>
            <person name="Jeon C.O."/>
            <person name="Oh T.K."/>
            <person name="Kim J.F."/>
        </authorList>
    </citation>
    <scope>NUCLEOTIDE SEQUENCE [LARGE SCALE GENOMIC DNA]</scope>
    <source>
        <strain evidence="12">JCM 17741 / KACC 18427 / KCTC 11700BP / SN2</strain>
    </source>
</reference>
<dbReference type="InterPro" id="IPR005467">
    <property type="entry name" value="His_kinase_dom"/>
</dbReference>
<dbReference type="PROSITE" id="PS50109">
    <property type="entry name" value="HIS_KIN"/>
    <property type="match status" value="1"/>
</dbReference>
<dbReference type="PROSITE" id="PS51257">
    <property type="entry name" value="PROKAR_LIPOPROTEIN"/>
    <property type="match status" value="1"/>
</dbReference>